<sequence>MKNLSDKNKRWLTIAGLGVVCIALIIAISSQFKTKAPVDDAVAPASTAIGEVNPSPVVSNPAGEKDVVVQANEPTTTSTETPGTAVSTGTEQTIQPDPVKPEAPAKKPTPQGETTNPSKAPTYKPEDTTVSKPPEPKGGEKKDGKVYLPGFGWVTETGGSGTTVGNPGDELTGNKVGSMD</sequence>
<evidence type="ECO:0000313" key="3">
    <source>
        <dbReference type="EMBL" id="OLN30088.1"/>
    </source>
</evidence>
<dbReference type="Proteomes" id="UP000186102">
    <property type="component" value="Unassembled WGS sequence"/>
</dbReference>
<accession>A0A1Q8QS56</accession>
<keyword evidence="2" id="KW-1133">Transmembrane helix</keyword>
<dbReference type="EMBL" id="MLBF01000027">
    <property type="protein sequence ID" value="OLN30088.1"/>
    <property type="molecule type" value="Genomic_DNA"/>
</dbReference>
<dbReference type="Pfam" id="PF20187">
    <property type="entry name" value="DUF6550"/>
    <property type="match status" value="1"/>
</dbReference>
<evidence type="ECO:0000313" key="4">
    <source>
        <dbReference type="Proteomes" id="UP000186102"/>
    </source>
</evidence>
<name>A0A1Q8QS56_9FIRM</name>
<evidence type="ECO:0000256" key="1">
    <source>
        <dbReference type="SAM" id="MobiDB-lite"/>
    </source>
</evidence>
<comment type="caution">
    <text evidence="3">The sequence shown here is derived from an EMBL/GenBank/DDBJ whole genome shotgun (WGS) entry which is preliminary data.</text>
</comment>
<organism evidence="3 4">
    <name type="scientific">Desulfosporosinus metallidurans</name>
    <dbReference type="NCBI Taxonomy" id="1888891"/>
    <lineage>
        <taxon>Bacteria</taxon>
        <taxon>Bacillati</taxon>
        <taxon>Bacillota</taxon>
        <taxon>Clostridia</taxon>
        <taxon>Eubacteriales</taxon>
        <taxon>Desulfitobacteriaceae</taxon>
        <taxon>Desulfosporosinus</taxon>
    </lineage>
</organism>
<dbReference type="InterPro" id="IPR046680">
    <property type="entry name" value="DUF6550"/>
</dbReference>
<feature type="region of interest" description="Disordered" evidence="1">
    <location>
        <begin position="53"/>
        <end position="180"/>
    </location>
</feature>
<dbReference type="STRING" id="1888891.DSOL_3220"/>
<keyword evidence="2" id="KW-0472">Membrane</keyword>
<protein>
    <submittedName>
        <fullName evidence="3">Uncharacterized protein</fullName>
    </submittedName>
</protein>
<proteinExistence type="predicted"/>
<keyword evidence="4" id="KW-1185">Reference proteome</keyword>
<feature type="transmembrane region" description="Helical" evidence="2">
    <location>
        <begin position="12"/>
        <end position="32"/>
    </location>
</feature>
<dbReference type="RefSeq" id="WP_075365742.1">
    <property type="nucleotide sequence ID" value="NZ_MLBF01000027.1"/>
</dbReference>
<dbReference type="OrthoDB" id="2666372at2"/>
<dbReference type="AlphaFoldDB" id="A0A1Q8QS56"/>
<feature type="compositionally biased region" description="Low complexity" evidence="1">
    <location>
        <begin position="73"/>
        <end position="88"/>
    </location>
</feature>
<gene>
    <name evidence="3" type="ORF">DSOL_3220</name>
</gene>
<keyword evidence="2" id="KW-0812">Transmembrane</keyword>
<reference evidence="3 4" key="1">
    <citation type="submission" date="2016-09" db="EMBL/GenBank/DDBJ databases">
        <title>Complete genome of Desulfosporosinus sp. OL.</title>
        <authorList>
            <person name="Mardanov A."/>
            <person name="Beletsky A."/>
            <person name="Panova A."/>
            <person name="Karnachuk O."/>
            <person name="Ravin N."/>
        </authorList>
    </citation>
    <scope>NUCLEOTIDE SEQUENCE [LARGE SCALE GENOMIC DNA]</scope>
    <source>
        <strain evidence="3 4">OL</strain>
    </source>
</reference>
<evidence type="ECO:0000256" key="2">
    <source>
        <dbReference type="SAM" id="Phobius"/>
    </source>
</evidence>
<feature type="compositionally biased region" description="Basic and acidic residues" evidence="1">
    <location>
        <begin position="124"/>
        <end position="145"/>
    </location>
</feature>